<keyword evidence="1" id="KW-0472">Membrane</keyword>
<dbReference type="AlphaFoldDB" id="A0A8J6NWK8"/>
<evidence type="ECO:0000313" key="3">
    <source>
        <dbReference type="Proteomes" id="UP000605201"/>
    </source>
</evidence>
<dbReference type="PANTHER" id="PTHR41324:SF1">
    <property type="entry name" value="DUF2232 DOMAIN-CONTAINING PROTEIN"/>
    <property type="match status" value="1"/>
</dbReference>
<feature type="transmembrane region" description="Helical" evidence="1">
    <location>
        <begin position="174"/>
        <end position="198"/>
    </location>
</feature>
<reference evidence="2 3" key="1">
    <citation type="submission" date="2020-08" db="EMBL/GenBank/DDBJ databases">
        <title>Bridging the membrane lipid divide: bacteria of the FCB group superphylum have the potential to synthesize archaeal ether lipids.</title>
        <authorList>
            <person name="Villanueva L."/>
            <person name="Von Meijenfeldt F.A.B."/>
            <person name="Westbye A.B."/>
            <person name="Yadav S."/>
            <person name="Hopmans E.C."/>
            <person name="Dutilh B.E."/>
            <person name="Sinninghe Damste J.S."/>
        </authorList>
    </citation>
    <scope>NUCLEOTIDE SEQUENCE [LARGE SCALE GENOMIC DNA]</scope>
    <source>
        <strain evidence="2">NIOZ-UU17</strain>
    </source>
</reference>
<dbReference type="InterPro" id="IPR018710">
    <property type="entry name" value="DUF2232"/>
</dbReference>
<feature type="transmembrane region" description="Helical" evidence="1">
    <location>
        <begin position="218"/>
        <end position="237"/>
    </location>
</feature>
<keyword evidence="1" id="KW-0812">Transmembrane</keyword>
<name>A0A8J6NWK8_9BACT</name>
<feature type="transmembrane region" description="Helical" evidence="1">
    <location>
        <begin position="249"/>
        <end position="269"/>
    </location>
</feature>
<feature type="transmembrane region" description="Helical" evidence="1">
    <location>
        <begin position="105"/>
        <end position="124"/>
    </location>
</feature>
<feature type="transmembrane region" description="Helical" evidence="1">
    <location>
        <begin position="62"/>
        <end position="93"/>
    </location>
</feature>
<dbReference type="EMBL" id="JACNIG010000375">
    <property type="protein sequence ID" value="MBC8434053.1"/>
    <property type="molecule type" value="Genomic_DNA"/>
</dbReference>
<comment type="caution">
    <text evidence="2">The sequence shown here is derived from an EMBL/GenBank/DDBJ whole genome shotgun (WGS) entry which is preliminary data.</text>
</comment>
<evidence type="ECO:0000256" key="1">
    <source>
        <dbReference type="SAM" id="Phobius"/>
    </source>
</evidence>
<sequence length="317" mass="35458">MPQMGQGDSSKDILSGITITTIIFAVSVYMPIIGFISALLIPLPTLFYRSKLGRITGAIIPVLATILMVVALGGISIDILFFFELLLIGYILSELFEMDLSVEKTMLYACSSVLLTGIVCLLFYSQIADIGIGVLVSEYVAKNLELTLSLYENMGVSEETIDKISASMENIQYVLIRIIPAIVTTSTFFVSWACLLLAKPMLKSRKLFYPAFGTLNLWKAPEFLIWGLIGSGVLLFLPHKSFKVVGLNGLLILMTIYFFQGIAIVSFYFEKKQFPRMLRLFAYSLIALQQVVLLIVIGFGIFDMWLDFRKLKINKEN</sequence>
<feature type="transmembrane region" description="Helical" evidence="1">
    <location>
        <begin position="281"/>
        <end position="306"/>
    </location>
</feature>
<dbReference type="Pfam" id="PF09991">
    <property type="entry name" value="DUF2232"/>
    <property type="match status" value="1"/>
</dbReference>
<feature type="transmembrane region" description="Helical" evidence="1">
    <location>
        <begin position="13"/>
        <end position="41"/>
    </location>
</feature>
<accession>A0A8J6NWK8</accession>
<dbReference type="Proteomes" id="UP000605201">
    <property type="component" value="Unassembled WGS sequence"/>
</dbReference>
<organism evidence="2 3">
    <name type="scientific">Candidatus Desulfatibia vada</name>
    <dbReference type="NCBI Taxonomy" id="2841696"/>
    <lineage>
        <taxon>Bacteria</taxon>
        <taxon>Pseudomonadati</taxon>
        <taxon>Thermodesulfobacteriota</taxon>
        <taxon>Desulfobacteria</taxon>
        <taxon>Desulfobacterales</taxon>
        <taxon>Desulfobacterales incertae sedis</taxon>
        <taxon>Candidatus Desulfatibia</taxon>
    </lineage>
</organism>
<evidence type="ECO:0000313" key="2">
    <source>
        <dbReference type="EMBL" id="MBC8434053.1"/>
    </source>
</evidence>
<gene>
    <name evidence="2" type="ORF">H8D96_19255</name>
</gene>
<proteinExistence type="predicted"/>
<protein>
    <submittedName>
        <fullName evidence="2">YybS family protein</fullName>
    </submittedName>
</protein>
<keyword evidence="1" id="KW-1133">Transmembrane helix</keyword>
<dbReference type="PANTHER" id="PTHR41324">
    <property type="entry name" value="MEMBRANE PROTEIN-RELATED"/>
    <property type="match status" value="1"/>
</dbReference>